<keyword evidence="1" id="KW-0812">Transmembrane</keyword>
<keyword evidence="1" id="KW-1133">Transmembrane helix</keyword>
<sequence length="191" mass="21660">MSSATPPGWYPDPSGQHGTRWWDGAGWTQHVGPPTAQMPRPRIADSVRTDTVFVWLMALLPLITLPLLFVYQPHFRFEVIGPSHVRTVDPRSVYTGGYFLVQGVSVLLYGVDVLLAYFDHRELKRRGVVRPFRWPWAFLSPIVYVIGRYVVVCKVAPGRPMWPLWTYIAVVVIGGVFGVIRAVAQFQQMLP</sequence>
<evidence type="ECO:0000313" key="4">
    <source>
        <dbReference type="Proteomes" id="UP000573001"/>
    </source>
</evidence>
<evidence type="ECO:0000259" key="2">
    <source>
        <dbReference type="Pfam" id="PF10708"/>
    </source>
</evidence>
<proteinExistence type="predicted"/>
<name>A0ABX2MAY5_9MICO</name>
<evidence type="ECO:0000256" key="1">
    <source>
        <dbReference type="SAM" id="Phobius"/>
    </source>
</evidence>
<keyword evidence="4" id="KW-1185">Reference proteome</keyword>
<dbReference type="Pfam" id="PF10708">
    <property type="entry name" value="DUF2510"/>
    <property type="match status" value="1"/>
</dbReference>
<accession>A0ABX2MAY5</accession>
<dbReference type="Proteomes" id="UP000573001">
    <property type="component" value="Unassembled WGS sequence"/>
</dbReference>
<dbReference type="EMBL" id="JABMCE010000085">
    <property type="protein sequence ID" value="NUU15115.1"/>
    <property type="molecule type" value="Genomic_DNA"/>
</dbReference>
<feature type="transmembrane region" description="Helical" evidence="1">
    <location>
        <begin position="164"/>
        <end position="184"/>
    </location>
</feature>
<feature type="transmembrane region" description="Helical" evidence="1">
    <location>
        <begin position="92"/>
        <end position="118"/>
    </location>
</feature>
<evidence type="ECO:0000313" key="3">
    <source>
        <dbReference type="EMBL" id="NUU15115.1"/>
    </source>
</evidence>
<keyword evidence="1" id="KW-0472">Membrane</keyword>
<dbReference type="InterPro" id="IPR018929">
    <property type="entry name" value="DUF2510"/>
</dbReference>
<feature type="domain" description="DUF2510" evidence="2">
    <location>
        <begin position="7"/>
        <end position="39"/>
    </location>
</feature>
<comment type="caution">
    <text evidence="3">The sequence shown here is derived from an EMBL/GenBank/DDBJ whole genome shotgun (WGS) entry which is preliminary data.</text>
</comment>
<organism evidence="3 4">
    <name type="scientific">Curtobacterium pusillum</name>
    <dbReference type="NCBI Taxonomy" id="69373"/>
    <lineage>
        <taxon>Bacteria</taxon>
        <taxon>Bacillati</taxon>
        <taxon>Actinomycetota</taxon>
        <taxon>Actinomycetes</taxon>
        <taxon>Micrococcales</taxon>
        <taxon>Microbacteriaceae</taxon>
        <taxon>Curtobacterium</taxon>
    </lineage>
</organism>
<feature type="transmembrane region" description="Helical" evidence="1">
    <location>
        <begin position="52"/>
        <end position="72"/>
    </location>
</feature>
<feature type="transmembrane region" description="Helical" evidence="1">
    <location>
        <begin position="134"/>
        <end position="152"/>
    </location>
</feature>
<gene>
    <name evidence="3" type="ORF">HP507_14890</name>
</gene>
<protein>
    <submittedName>
        <fullName evidence="3">DUF2510 domain-containing protein</fullName>
    </submittedName>
</protein>
<reference evidence="3 4" key="1">
    <citation type="submission" date="2020-05" db="EMBL/GenBank/DDBJ databases">
        <title>Genome Sequencing of Type Strains.</title>
        <authorList>
            <person name="Lemaire J.F."/>
            <person name="Inderbitzin P."/>
            <person name="Gregorio O.A."/>
            <person name="Collins S.B."/>
            <person name="Wespe N."/>
            <person name="Knight-Connoni V."/>
        </authorList>
    </citation>
    <scope>NUCLEOTIDE SEQUENCE [LARGE SCALE GENOMIC DNA]</scope>
    <source>
        <strain evidence="3 4">ATCC 19096</strain>
    </source>
</reference>